<dbReference type="Gene3D" id="2.60.40.1120">
    <property type="entry name" value="Carboxypeptidase-like, regulatory domain"/>
    <property type="match status" value="1"/>
</dbReference>
<dbReference type="GO" id="GO:0044718">
    <property type="term" value="P:siderophore transmembrane transport"/>
    <property type="evidence" value="ECO:0007669"/>
    <property type="project" value="TreeGrafter"/>
</dbReference>
<comment type="caution">
    <text evidence="11">The sequence shown here is derived from an EMBL/GenBank/DDBJ whole genome shotgun (WGS) entry which is preliminary data.</text>
</comment>
<dbReference type="OrthoDB" id="9768177at2"/>
<proteinExistence type="inferred from homology"/>
<keyword evidence="6 8" id="KW-0472">Membrane</keyword>
<evidence type="ECO:0000313" key="12">
    <source>
        <dbReference type="Proteomes" id="UP000540519"/>
    </source>
</evidence>
<keyword evidence="2 8" id="KW-0813">Transport</keyword>
<gene>
    <name evidence="11" type="ORF">D9O36_07315</name>
</gene>
<feature type="domain" description="TonB-dependent receptor plug" evidence="10">
    <location>
        <begin position="116"/>
        <end position="224"/>
    </location>
</feature>
<keyword evidence="5 9" id="KW-0732">Signal</keyword>
<dbReference type="Proteomes" id="UP000540519">
    <property type="component" value="Unassembled WGS sequence"/>
</dbReference>
<dbReference type="Pfam" id="PF07715">
    <property type="entry name" value="Plug"/>
    <property type="match status" value="1"/>
</dbReference>
<reference evidence="11 12" key="1">
    <citation type="journal article" date="2019" name="Mar. Drugs">
        <title>Comparative Genomics and CAZyme Genome Repertoires of Marine Zobellia amurskyensis KMM 3526(T) and Zobellia laminariae KMM 3676(T).</title>
        <authorList>
            <person name="Chernysheva N."/>
            <person name="Bystritskaya E."/>
            <person name="Stenkova A."/>
            <person name="Golovkin I."/>
            <person name="Nedashkovskaya O."/>
            <person name="Isaeva M."/>
        </authorList>
    </citation>
    <scope>NUCLEOTIDE SEQUENCE [LARGE SCALE GENOMIC DNA]</scope>
    <source>
        <strain evidence="11 12">KMM 3526</strain>
    </source>
</reference>
<dbReference type="SUPFAM" id="SSF49464">
    <property type="entry name" value="Carboxypeptidase regulatory domain-like"/>
    <property type="match status" value="1"/>
</dbReference>
<evidence type="ECO:0000256" key="8">
    <source>
        <dbReference type="PROSITE-ProRule" id="PRU01360"/>
    </source>
</evidence>
<evidence type="ECO:0000259" key="10">
    <source>
        <dbReference type="Pfam" id="PF07715"/>
    </source>
</evidence>
<dbReference type="InterPro" id="IPR039426">
    <property type="entry name" value="TonB-dep_rcpt-like"/>
</dbReference>
<dbReference type="InterPro" id="IPR012910">
    <property type="entry name" value="Plug_dom"/>
</dbReference>
<feature type="chain" id="PRO_5031000823" evidence="9">
    <location>
        <begin position="23"/>
        <end position="1035"/>
    </location>
</feature>
<dbReference type="AlphaFoldDB" id="A0A7X3D1K9"/>
<organism evidence="11 12">
    <name type="scientific">Zobellia amurskyensis</name>
    <dbReference type="NCBI Taxonomy" id="248905"/>
    <lineage>
        <taxon>Bacteria</taxon>
        <taxon>Pseudomonadati</taxon>
        <taxon>Bacteroidota</taxon>
        <taxon>Flavobacteriia</taxon>
        <taxon>Flavobacteriales</taxon>
        <taxon>Flavobacteriaceae</taxon>
        <taxon>Zobellia</taxon>
    </lineage>
</organism>
<dbReference type="PROSITE" id="PS52016">
    <property type="entry name" value="TONB_DEPENDENT_REC_3"/>
    <property type="match status" value="1"/>
</dbReference>
<dbReference type="EMBL" id="RCNR01000010">
    <property type="protein sequence ID" value="MUH35643.1"/>
    <property type="molecule type" value="Genomic_DNA"/>
</dbReference>
<keyword evidence="7 8" id="KW-0998">Cell outer membrane</keyword>
<keyword evidence="12" id="KW-1185">Reference proteome</keyword>
<dbReference type="Pfam" id="PF13715">
    <property type="entry name" value="CarbopepD_reg_2"/>
    <property type="match status" value="1"/>
</dbReference>
<dbReference type="InterPro" id="IPR023996">
    <property type="entry name" value="TonB-dep_OMP_SusC/RagA"/>
</dbReference>
<keyword evidence="4 8" id="KW-0812">Transmembrane</keyword>
<evidence type="ECO:0000256" key="7">
    <source>
        <dbReference type="ARBA" id="ARBA00023237"/>
    </source>
</evidence>
<dbReference type="InterPro" id="IPR037066">
    <property type="entry name" value="Plug_dom_sf"/>
</dbReference>
<comment type="similarity">
    <text evidence="8">Belongs to the TonB-dependent receptor family.</text>
</comment>
<dbReference type="Gene3D" id="2.40.170.20">
    <property type="entry name" value="TonB-dependent receptor, beta-barrel domain"/>
    <property type="match status" value="1"/>
</dbReference>
<comment type="subcellular location">
    <subcellularLocation>
        <location evidence="1 8">Cell outer membrane</location>
        <topology evidence="1 8">Multi-pass membrane protein</topology>
    </subcellularLocation>
</comment>
<dbReference type="NCBIfam" id="TIGR04056">
    <property type="entry name" value="OMP_RagA_SusC"/>
    <property type="match status" value="1"/>
</dbReference>
<sequence length="1035" mass="113552">MKAKQKGLLTLFLALTMQISFAQNKTITGTVSDQDGLPLPGVNIVVDGTTNGTQTDFDGNYTISASEGQSLLFSYIGYKNETRAVEASSIINLQMTEDTEALEEVVVTALNISRKPRELAYSVASLDTKALTETKSVNAATAMVGKVSGMQINTVNSGVNPSTRIVLRGSRSLQGNNQALIVIDGFPSARGVYDRISPNDIESTTVLKGSNASVLYGSEASNGVFLVTTKKGKGKMSIEYNTSTQFNQVSYLPELQDQYGAGGFPDGTLFPLENVAWGPKYDGQLVDGSETYEDGRVLQLPYSPIKNRNKDFFNTGITNRHGVILSGGDETSDFLLSIDQTNTTGTIPKDTYNRTNARIKGSREYGKLKIGGNATFFRDHQNVTSSTGGRQSRPFYWTLINTPLHIPLNGSVDGVDYSNWQTGEFTRNEVSFFRFYENPYFILDTQRDKQDIKEFNFLTNIDYQITDWLKASIVTGYTNSTTKFKKETGAFTYAFQVPDAYSNLDAYGATTTSFLFGTDRFNSDILLTFDKDFNDFSTKLTVGQNTRIETTDFVSVSGNDLIIPDFYNVSTRTGELIGSEATTEYRRMGAYADFTLGYKNYLFLNLIARNDWSSALNIDDNSFFYPGAGLSFVASDAFPGIKSENGISYLKANFSVTKTGNDPSAYQNNSTFTTPSNFPYANTVGLSQSSDAPDPFLGPEFTTSIEAGIEITVLRDRLSLIATGYQTNTVDQIIPVNVSLASGATTNVINVGEIENKGLELDLKSTLVSTDNFSWKLNLNYTGFKSEVLELTEGVEEIEIGAAAAAGARIVARVGESFPLLRTTAYERDPQGRIIVDADGDPIQDTQEQIQGKTVPDYILGGNTTLKYKNLRLYASADYRTGHVFYNNLYDALEFTGLTPHSVESGRQPFVFPNSSYADGNGGYTENTTRLTSGGGNAFWDSYNEIKENYVTDATSLRLREVSLTYDFNQDFLEQIGLSELTLGIFGRNLVTWLPKENKITDPEFGLDTGNAVGIGTQQQGPPSRTFGASLTVKF</sequence>
<dbReference type="GO" id="GO:0009279">
    <property type="term" value="C:cell outer membrane"/>
    <property type="evidence" value="ECO:0007669"/>
    <property type="project" value="UniProtKB-SubCell"/>
</dbReference>
<accession>A0A7X3D1K9</accession>
<evidence type="ECO:0000256" key="2">
    <source>
        <dbReference type="ARBA" id="ARBA00022448"/>
    </source>
</evidence>
<dbReference type="GO" id="GO:0015344">
    <property type="term" value="F:siderophore uptake transmembrane transporter activity"/>
    <property type="evidence" value="ECO:0007669"/>
    <property type="project" value="TreeGrafter"/>
</dbReference>
<dbReference type="PANTHER" id="PTHR30069:SF29">
    <property type="entry name" value="HEMOGLOBIN AND HEMOGLOBIN-HAPTOGLOBIN-BINDING PROTEIN 1-RELATED"/>
    <property type="match status" value="1"/>
</dbReference>
<evidence type="ECO:0000256" key="9">
    <source>
        <dbReference type="SAM" id="SignalP"/>
    </source>
</evidence>
<evidence type="ECO:0000256" key="6">
    <source>
        <dbReference type="ARBA" id="ARBA00023136"/>
    </source>
</evidence>
<evidence type="ECO:0000256" key="1">
    <source>
        <dbReference type="ARBA" id="ARBA00004571"/>
    </source>
</evidence>
<feature type="signal peptide" evidence="9">
    <location>
        <begin position="1"/>
        <end position="22"/>
    </location>
</feature>
<name>A0A7X3D1K9_9FLAO</name>
<protein>
    <submittedName>
        <fullName evidence="11">SusC/RagA family TonB-linked outer membrane protein</fullName>
    </submittedName>
</protein>
<evidence type="ECO:0000256" key="3">
    <source>
        <dbReference type="ARBA" id="ARBA00022452"/>
    </source>
</evidence>
<dbReference type="Gene3D" id="2.170.130.10">
    <property type="entry name" value="TonB-dependent receptor, plug domain"/>
    <property type="match status" value="1"/>
</dbReference>
<dbReference type="InterPro" id="IPR008969">
    <property type="entry name" value="CarboxyPept-like_regulatory"/>
</dbReference>
<dbReference type="SUPFAM" id="SSF56935">
    <property type="entry name" value="Porins"/>
    <property type="match status" value="1"/>
</dbReference>
<dbReference type="PANTHER" id="PTHR30069">
    <property type="entry name" value="TONB-DEPENDENT OUTER MEMBRANE RECEPTOR"/>
    <property type="match status" value="1"/>
</dbReference>
<dbReference type="RefSeq" id="WP_155599433.1">
    <property type="nucleotide sequence ID" value="NZ_RCNR01000010.1"/>
</dbReference>
<evidence type="ECO:0000256" key="4">
    <source>
        <dbReference type="ARBA" id="ARBA00022692"/>
    </source>
</evidence>
<evidence type="ECO:0000256" key="5">
    <source>
        <dbReference type="ARBA" id="ARBA00022729"/>
    </source>
</evidence>
<evidence type="ECO:0000313" key="11">
    <source>
        <dbReference type="EMBL" id="MUH35643.1"/>
    </source>
</evidence>
<keyword evidence="3 8" id="KW-1134">Transmembrane beta strand</keyword>
<dbReference type="InterPro" id="IPR036942">
    <property type="entry name" value="Beta-barrel_TonB_sf"/>
</dbReference>